<protein>
    <recommendedName>
        <fullName evidence="6">FMN dependent NADH:quinone oxidoreductase</fullName>
        <ecNumber evidence="6">1.6.5.-</ecNumber>
    </recommendedName>
    <alternativeName>
        <fullName evidence="6">Azo-dye reductase</fullName>
    </alternativeName>
    <alternativeName>
        <fullName evidence="6">FMN-dependent NADH-azo compound oxidoreductase</fullName>
    </alternativeName>
    <alternativeName>
        <fullName evidence="6">FMN-dependent NADH-azoreductase</fullName>
        <ecNumber evidence="6">1.7.1.17</ecNumber>
    </alternativeName>
</protein>
<evidence type="ECO:0000256" key="6">
    <source>
        <dbReference type="HAMAP-Rule" id="MF_01216"/>
    </source>
</evidence>
<dbReference type="Gene3D" id="3.40.50.360">
    <property type="match status" value="1"/>
</dbReference>
<reference evidence="8 9" key="1">
    <citation type="submission" date="2011-10" db="EMBL/GenBank/DDBJ databases">
        <authorList>
            <person name="Quillaguamn J."/>
            <person name="Guzmn D."/>
            <person name="Balderrama-Subieta A."/>
            <person name="Cardona-Ortuo C."/>
            <person name="Guevara-Martnez M."/>
            <person name="Callisaya-Quispe N."/>
        </authorList>
    </citation>
    <scope>NUCLEOTIDE SEQUENCE [LARGE SCALE GENOMIC DNA]</scope>
    <source>
        <strain evidence="8 9">LC1</strain>
    </source>
</reference>
<evidence type="ECO:0000256" key="4">
    <source>
        <dbReference type="ARBA" id="ARBA00023027"/>
    </source>
</evidence>
<proteinExistence type="inferred from homology"/>
<evidence type="ECO:0000313" key="8">
    <source>
        <dbReference type="EMBL" id="EHJ92445.1"/>
    </source>
</evidence>
<dbReference type="GO" id="GO:0009055">
    <property type="term" value="F:electron transfer activity"/>
    <property type="evidence" value="ECO:0007669"/>
    <property type="project" value="UniProtKB-UniRule"/>
</dbReference>
<comment type="catalytic activity">
    <reaction evidence="6">
        <text>2 a quinone + NADH + H(+) = 2 a 1,4-benzosemiquinone + NAD(+)</text>
        <dbReference type="Rhea" id="RHEA:65952"/>
        <dbReference type="ChEBI" id="CHEBI:15378"/>
        <dbReference type="ChEBI" id="CHEBI:57540"/>
        <dbReference type="ChEBI" id="CHEBI:57945"/>
        <dbReference type="ChEBI" id="CHEBI:132124"/>
        <dbReference type="ChEBI" id="CHEBI:134225"/>
    </reaction>
</comment>
<dbReference type="PANTHER" id="PTHR43741">
    <property type="entry name" value="FMN-DEPENDENT NADH-AZOREDUCTASE 1"/>
    <property type="match status" value="1"/>
</dbReference>
<sequence length="206" mass="22431">MEFSMTTRALVITSSILAENGQSNALANRFIEQANARNGIEVTQRDVVKNALPHLDISELGAWQVADAERTADQQVLAARSDGLLAELHANDVLVIAVPMYNLGIPSQLKAWFDRVLRAGETFRYTENGPQGLVEGKRAIILAARGGQYAGTEMDSQTPHLKTMLGLMGIKDTHVVYAEGLNMGDQQRDAALKEAFQAIDQLVEGL</sequence>
<feature type="binding site" evidence="6">
    <location>
        <position position="15"/>
    </location>
    <ligand>
        <name>FMN</name>
        <dbReference type="ChEBI" id="CHEBI:58210"/>
    </ligand>
</feature>
<evidence type="ECO:0000256" key="1">
    <source>
        <dbReference type="ARBA" id="ARBA00022630"/>
    </source>
</evidence>
<comment type="function">
    <text evidence="6">Also exhibits azoreductase activity. Catalyzes the reductive cleavage of the azo bond in aromatic azo compounds to the corresponding amines.</text>
</comment>
<comment type="catalytic activity">
    <reaction evidence="5">
        <text>N,N-dimethyl-1,4-phenylenediamine + anthranilate + 2 NAD(+) = 2-(4-dimethylaminophenyl)diazenylbenzoate + 2 NADH + 2 H(+)</text>
        <dbReference type="Rhea" id="RHEA:55872"/>
        <dbReference type="ChEBI" id="CHEBI:15378"/>
        <dbReference type="ChEBI" id="CHEBI:15783"/>
        <dbReference type="ChEBI" id="CHEBI:16567"/>
        <dbReference type="ChEBI" id="CHEBI:57540"/>
        <dbReference type="ChEBI" id="CHEBI:57945"/>
        <dbReference type="ChEBI" id="CHEBI:71579"/>
        <dbReference type="EC" id="1.7.1.17"/>
    </reaction>
    <physiologicalReaction direction="right-to-left" evidence="5">
        <dbReference type="Rhea" id="RHEA:55874"/>
    </physiologicalReaction>
</comment>
<evidence type="ECO:0000256" key="3">
    <source>
        <dbReference type="ARBA" id="ARBA00023002"/>
    </source>
</evidence>
<dbReference type="EMBL" id="JH393258">
    <property type="protein sequence ID" value="EHJ92445.1"/>
    <property type="molecule type" value="Genomic_DNA"/>
</dbReference>
<dbReference type="SUPFAM" id="SSF52218">
    <property type="entry name" value="Flavoproteins"/>
    <property type="match status" value="1"/>
</dbReference>
<dbReference type="InterPro" id="IPR023048">
    <property type="entry name" value="NADH:quinone_OxRdtase_FMN_depd"/>
</dbReference>
<dbReference type="AlphaFoldDB" id="A0A7U9GGZ0"/>
<comment type="cofactor">
    <cofactor evidence="6">
        <name>FMN</name>
        <dbReference type="ChEBI" id="CHEBI:58210"/>
    </cofactor>
    <text evidence="6">Binds 1 FMN per subunit.</text>
</comment>
<evidence type="ECO:0000256" key="5">
    <source>
        <dbReference type="ARBA" id="ARBA00048542"/>
    </source>
</evidence>
<dbReference type="GO" id="GO:0010181">
    <property type="term" value="F:FMN binding"/>
    <property type="evidence" value="ECO:0007669"/>
    <property type="project" value="UniProtKB-UniRule"/>
</dbReference>
<dbReference type="HAMAP" id="MF_01216">
    <property type="entry name" value="Azoreductase_type1"/>
    <property type="match status" value="1"/>
</dbReference>
<dbReference type="InterPro" id="IPR050104">
    <property type="entry name" value="FMN-dep_NADH:Q_OxRdtase_AzoR1"/>
</dbReference>
<dbReference type="PANTHER" id="PTHR43741:SF2">
    <property type="entry name" value="FMN-DEPENDENT NADH:QUINONE OXIDOREDUCTASE"/>
    <property type="match status" value="1"/>
</dbReference>
<keyword evidence="3 6" id="KW-0560">Oxidoreductase</keyword>
<dbReference type="EC" id="1.7.1.17" evidence="6"/>
<dbReference type="InterPro" id="IPR029039">
    <property type="entry name" value="Flavoprotein-like_sf"/>
</dbReference>
<evidence type="ECO:0000259" key="7">
    <source>
        <dbReference type="Pfam" id="PF02525"/>
    </source>
</evidence>
<keyword evidence="2 6" id="KW-0288">FMN</keyword>
<keyword evidence="1 6" id="KW-0285">Flavoprotein</keyword>
<comment type="function">
    <text evidence="6">Quinone reductase that provides resistance to thiol-specific stress caused by electrophilic quinones.</text>
</comment>
<feature type="domain" description="Flavodoxin-like fold" evidence="7">
    <location>
        <begin position="8"/>
        <end position="201"/>
    </location>
</feature>
<dbReference type="EC" id="1.6.5.-" evidence="6"/>
<accession>A0A7U9GGZ0</accession>
<comment type="caution">
    <text evidence="6">Lacks conserved residue(s) required for the propagation of feature annotation.</text>
</comment>
<comment type="similarity">
    <text evidence="6">Belongs to the azoreductase type 1 family.</text>
</comment>
<dbReference type="Pfam" id="PF02525">
    <property type="entry name" value="Flavodoxin_2"/>
    <property type="match status" value="1"/>
</dbReference>
<dbReference type="GO" id="GO:0016655">
    <property type="term" value="F:oxidoreductase activity, acting on NAD(P)H, quinone or similar compound as acceptor"/>
    <property type="evidence" value="ECO:0007669"/>
    <property type="project" value="InterPro"/>
</dbReference>
<dbReference type="InterPro" id="IPR003680">
    <property type="entry name" value="Flavodoxin_fold"/>
</dbReference>
<keyword evidence="4 6" id="KW-0520">NAD</keyword>
<dbReference type="GO" id="GO:0016652">
    <property type="term" value="F:oxidoreductase activity, acting on NAD(P)H as acceptor"/>
    <property type="evidence" value="ECO:0007669"/>
    <property type="project" value="UniProtKB-UniRule"/>
</dbReference>
<evidence type="ECO:0000256" key="2">
    <source>
        <dbReference type="ARBA" id="ARBA00022643"/>
    </source>
</evidence>
<comment type="subunit">
    <text evidence="6">Homodimer.</text>
</comment>
<gene>
    <name evidence="6" type="primary">azoR</name>
    <name evidence="8" type="ORF">KUC_2401</name>
</gene>
<organism evidence="8 9">
    <name type="scientific">Vreelandella boliviensis LC1</name>
    <dbReference type="NCBI Taxonomy" id="1072583"/>
    <lineage>
        <taxon>Bacteria</taxon>
        <taxon>Pseudomonadati</taxon>
        <taxon>Pseudomonadota</taxon>
        <taxon>Gammaproteobacteria</taxon>
        <taxon>Oceanospirillales</taxon>
        <taxon>Halomonadaceae</taxon>
        <taxon>Vreelandella</taxon>
    </lineage>
</organism>
<evidence type="ECO:0000313" key="9">
    <source>
        <dbReference type="Proteomes" id="UP000005756"/>
    </source>
</evidence>
<dbReference type="Proteomes" id="UP000005756">
    <property type="component" value="Unassembled WGS sequence"/>
</dbReference>
<name>A0A7U9GGZ0_9GAMM</name>
<feature type="binding site" evidence="6">
    <location>
        <begin position="100"/>
        <end position="103"/>
    </location>
    <ligand>
        <name>FMN</name>
        <dbReference type="ChEBI" id="CHEBI:58210"/>
    </ligand>
</feature>